<accession>A0A5R8KAD1</accession>
<dbReference type="InterPro" id="IPR001173">
    <property type="entry name" value="Glyco_trans_2-like"/>
</dbReference>
<reference evidence="2 3" key="1">
    <citation type="submission" date="2019-05" db="EMBL/GenBank/DDBJ databases">
        <title>Verrucobacter flavum gen. nov., sp. nov. a new member of the family Verrucomicrobiaceae.</title>
        <authorList>
            <person name="Szuroczki S."/>
            <person name="Abbaszade G."/>
            <person name="Szabo A."/>
            <person name="Felfoldi T."/>
            <person name="Schumann P."/>
            <person name="Boka K."/>
            <person name="Keki Z."/>
            <person name="Toumi M."/>
            <person name="Toth E."/>
        </authorList>
    </citation>
    <scope>NUCLEOTIDE SEQUENCE [LARGE SCALE GENOMIC DNA]</scope>
    <source>
        <strain evidence="2 3">MG-N-17</strain>
    </source>
</reference>
<evidence type="ECO:0000259" key="1">
    <source>
        <dbReference type="Pfam" id="PF00535"/>
    </source>
</evidence>
<keyword evidence="3" id="KW-1185">Reference proteome</keyword>
<dbReference type="Gene3D" id="3.90.550.10">
    <property type="entry name" value="Spore Coat Polysaccharide Biosynthesis Protein SpsA, Chain A"/>
    <property type="match status" value="1"/>
</dbReference>
<dbReference type="CDD" id="cd00761">
    <property type="entry name" value="Glyco_tranf_GTA_type"/>
    <property type="match status" value="1"/>
</dbReference>
<evidence type="ECO:0000313" key="2">
    <source>
        <dbReference type="EMBL" id="TLD69266.1"/>
    </source>
</evidence>
<dbReference type="SUPFAM" id="SSF53448">
    <property type="entry name" value="Nucleotide-diphospho-sugar transferases"/>
    <property type="match status" value="1"/>
</dbReference>
<dbReference type="GO" id="GO:0016740">
    <property type="term" value="F:transferase activity"/>
    <property type="evidence" value="ECO:0007669"/>
    <property type="project" value="UniProtKB-KW"/>
</dbReference>
<gene>
    <name evidence="2" type="ORF">FEM03_18005</name>
</gene>
<organism evidence="2 3">
    <name type="scientific">Phragmitibacter flavus</name>
    <dbReference type="NCBI Taxonomy" id="2576071"/>
    <lineage>
        <taxon>Bacteria</taxon>
        <taxon>Pseudomonadati</taxon>
        <taxon>Verrucomicrobiota</taxon>
        <taxon>Verrucomicrobiia</taxon>
        <taxon>Verrucomicrobiales</taxon>
        <taxon>Verrucomicrobiaceae</taxon>
        <taxon>Phragmitibacter</taxon>
    </lineage>
</organism>
<feature type="domain" description="Glycosyltransferase 2-like" evidence="1">
    <location>
        <begin position="15"/>
        <end position="147"/>
    </location>
</feature>
<keyword evidence="2" id="KW-0808">Transferase</keyword>
<dbReference type="Proteomes" id="UP000306196">
    <property type="component" value="Unassembled WGS sequence"/>
</dbReference>
<protein>
    <submittedName>
        <fullName evidence="2">Glycosyltransferase family 2 protein</fullName>
    </submittedName>
</protein>
<evidence type="ECO:0000313" key="3">
    <source>
        <dbReference type="Proteomes" id="UP000306196"/>
    </source>
</evidence>
<dbReference type="Pfam" id="PF00535">
    <property type="entry name" value="Glycos_transf_2"/>
    <property type="match status" value="1"/>
</dbReference>
<comment type="caution">
    <text evidence="2">The sequence shown here is derived from an EMBL/GenBank/DDBJ whole genome shotgun (WGS) entry which is preliminary data.</text>
</comment>
<dbReference type="OrthoDB" id="194105at2"/>
<name>A0A5R8KAD1_9BACT</name>
<proteinExistence type="predicted"/>
<dbReference type="AlphaFoldDB" id="A0A5R8KAD1"/>
<dbReference type="EMBL" id="VAUV01000014">
    <property type="protein sequence ID" value="TLD69266.1"/>
    <property type="molecule type" value="Genomic_DNA"/>
</dbReference>
<sequence>MNLPMNNESIVEIRVPTYRRPVMLERALRSLLLQDHIHWRAVVLDDSEGREGEEVVKRLHDERVVYQPNSSNLGRVLNINYAFRKAPFFEDTTYACVLEDDNWYDQRLLSSNVEVLNDAKARILVRNYRIIDLDEAGIETNTGREPMRDLYGDVGRRLELKERIEECFFGFGLGNLSYFWSLKSNLDLSMSGECYDVHVAETGRALAQEEDYWYEPEVHSNFTRFVCRMRTDSPAKQNQITAERLAKLSRIYFTRKLLRMLRGHTAMNLEGLLAQAIERRKSSDLKERLAESASLRFLLGSGGIYEWKQAVKTVALIALYHCQYTLQKKRSKRIC</sequence>
<dbReference type="InterPro" id="IPR029044">
    <property type="entry name" value="Nucleotide-diphossugar_trans"/>
</dbReference>